<feature type="compositionally biased region" description="Low complexity" evidence="2">
    <location>
        <begin position="131"/>
        <end position="144"/>
    </location>
</feature>
<dbReference type="InterPro" id="IPR011006">
    <property type="entry name" value="CheY-like_superfamily"/>
</dbReference>
<dbReference type="PANTHER" id="PTHR37299:SF1">
    <property type="entry name" value="STAGE 0 SPORULATION PROTEIN A HOMOLOG"/>
    <property type="match status" value="1"/>
</dbReference>
<dbReference type="InterPro" id="IPR001789">
    <property type="entry name" value="Sig_transdc_resp-reg_receiver"/>
</dbReference>
<feature type="domain" description="Response regulatory" evidence="3">
    <location>
        <begin position="4"/>
        <end position="118"/>
    </location>
</feature>
<dbReference type="SMART" id="SM00448">
    <property type="entry name" value="REC"/>
    <property type="match status" value="1"/>
</dbReference>
<dbReference type="EMBL" id="JBHSXX010000001">
    <property type="protein sequence ID" value="MFC6867960.1"/>
    <property type="molecule type" value="Genomic_DNA"/>
</dbReference>
<dbReference type="SUPFAM" id="SSF52172">
    <property type="entry name" value="CheY-like"/>
    <property type="match status" value="1"/>
</dbReference>
<evidence type="ECO:0000259" key="4">
    <source>
        <dbReference type="PROSITE" id="PS50930"/>
    </source>
</evidence>
<dbReference type="Pfam" id="PF00072">
    <property type="entry name" value="Response_reg"/>
    <property type="match status" value="1"/>
</dbReference>
<keyword evidence="1" id="KW-0597">Phosphoprotein</keyword>
<feature type="domain" description="HTH LytTR-type" evidence="4">
    <location>
        <begin position="155"/>
        <end position="260"/>
    </location>
</feature>
<feature type="region of interest" description="Disordered" evidence="2">
    <location>
        <begin position="118"/>
        <end position="151"/>
    </location>
</feature>
<gene>
    <name evidence="5" type="ORF">ACFQGD_12450</name>
</gene>
<organism evidence="5 6">
    <name type="scientific">Haloechinothrix salitolerans</name>
    <dbReference type="NCBI Taxonomy" id="926830"/>
    <lineage>
        <taxon>Bacteria</taxon>
        <taxon>Bacillati</taxon>
        <taxon>Actinomycetota</taxon>
        <taxon>Actinomycetes</taxon>
        <taxon>Pseudonocardiales</taxon>
        <taxon>Pseudonocardiaceae</taxon>
        <taxon>Haloechinothrix</taxon>
    </lineage>
</organism>
<dbReference type="Gene3D" id="3.40.50.2300">
    <property type="match status" value="1"/>
</dbReference>
<dbReference type="Gene3D" id="2.20.25.10">
    <property type="match status" value="1"/>
</dbReference>
<protein>
    <submittedName>
        <fullName evidence="5">LytR/AlgR family response regulator transcription factor</fullName>
    </submittedName>
</protein>
<dbReference type="PROSITE" id="PS50110">
    <property type="entry name" value="RESPONSE_REGULATORY"/>
    <property type="match status" value="1"/>
</dbReference>
<dbReference type="Pfam" id="PF04397">
    <property type="entry name" value="LytTR"/>
    <property type="match status" value="1"/>
</dbReference>
<name>A0ABW2C0Q6_9PSEU</name>
<dbReference type="InterPro" id="IPR046947">
    <property type="entry name" value="LytR-like"/>
</dbReference>
<dbReference type="Gene3D" id="2.40.50.40">
    <property type="match status" value="1"/>
</dbReference>
<dbReference type="RefSeq" id="WP_345399150.1">
    <property type="nucleotide sequence ID" value="NZ_BAABLA010000083.1"/>
</dbReference>
<dbReference type="Proteomes" id="UP001596337">
    <property type="component" value="Unassembled WGS sequence"/>
</dbReference>
<accession>A0ABW2C0Q6</accession>
<sequence length="260" mass="28540">MRARCLIVDDEAPARAELRYLLGGFDQVQVVGEATNAEEALTLLRSLDYDIVLLDIRMPGGTGIEVAEALRSGSNPPKVIFTTAYPDYAPDAFDLDAADYLVKPFDAERLGRALTRALAPGQGDADSESTPAHGVPAAPGSSAAPAPPAEPLARIPVQQGDRTVLVDASSIIFATAARGYSYLQLAGERVLVSYSLNELERRLRGHFYRTHRSYLVNLDHVRELRPDFKGALVLVMDDHRRSRVEVSRRHVRELRKLLGL</sequence>
<feature type="modified residue" description="4-aspartylphosphate" evidence="1">
    <location>
        <position position="55"/>
    </location>
</feature>
<evidence type="ECO:0000313" key="6">
    <source>
        <dbReference type="Proteomes" id="UP001596337"/>
    </source>
</evidence>
<comment type="caution">
    <text evidence="5">The sequence shown here is derived from an EMBL/GenBank/DDBJ whole genome shotgun (WGS) entry which is preliminary data.</text>
</comment>
<dbReference type="PANTHER" id="PTHR37299">
    <property type="entry name" value="TRANSCRIPTIONAL REGULATOR-RELATED"/>
    <property type="match status" value="1"/>
</dbReference>
<evidence type="ECO:0000256" key="1">
    <source>
        <dbReference type="PROSITE-ProRule" id="PRU00169"/>
    </source>
</evidence>
<dbReference type="SMART" id="SM00850">
    <property type="entry name" value="LytTR"/>
    <property type="match status" value="1"/>
</dbReference>
<evidence type="ECO:0000313" key="5">
    <source>
        <dbReference type="EMBL" id="MFC6867960.1"/>
    </source>
</evidence>
<proteinExistence type="predicted"/>
<reference evidence="6" key="1">
    <citation type="journal article" date="2019" name="Int. J. Syst. Evol. Microbiol.">
        <title>The Global Catalogue of Microorganisms (GCM) 10K type strain sequencing project: providing services to taxonomists for standard genome sequencing and annotation.</title>
        <authorList>
            <consortium name="The Broad Institute Genomics Platform"/>
            <consortium name="The Broad Institute Genome Sequencing Center for Infectious Disease"/>
            <person name="Wu L."/>
            <person name="Ma J."/>
        </authorList>
    </citation>
    <scope>NUCLEOTIDE SEQUENCE [LARGE SCALE GENOMIC DNA]</scope>
    <source>
        <strain evidence="6">KCTC 32255</strain>
    </source>
</reference>
<dbReference type="PROSITE" id="PS50930">
    <property type="entry name" value="HTH_LYTTR"/>
    <property type="match status" value="1"/>
</dbReference>
<evidence type="ECO:0000256" key="2">
    <source>
        <dbReference type="SAM" id="MobiDB-lite"/>
    </source>
</evidence>
<dbReference type="InterPro" id="IPR007492">
    <property type="entry name" value="LytTR_DNA-bd_dom"/>
</dbReference>
<keyword evidence="6" id="KW-1185">Reference proteome</keyword>
<evidence type="ECO:0000259" key="3">
    <source>
        <dbReference type="PROSITE" id="PS50110"/>
    </source>
</evidence>